<proteinExistence type="predicted"/>
<dbReference type="SUPFAM" id="SSF56935">
    <property type="entry name" value="Porins"/>
    <property type="match status" value="1"/>
</dbReference>
<gene>
    <name evidence="8" type="ORF">ENJ10_04980</name>
</gene>
<keyword evidence="7" id="KW-0998">Cell outer membrane</keyword>
<evidence type="ECO:0000256" key="6">
    <source>
        <dbReference type="ARBA" id="ARBA00023136"/>
    </source>
</evidence>
<dbReference type="AlphaFoldDB" id="A0A7V1LYP4"/>
<dbReference type="InterPro" id="IPR039426">
    <property type="entry name" value="TonB-dep_rcpt-like"/>
</dbReference>
<organism evidence="8">
    <name type="scientific">Caldithrix abyssi</name>
    <dbReference type="NCBI Taxonomy" id="187145"/>
    <lineage>
        <taxon>Bacteria</taxon>
        <taxon>Pseudomonadati</taxon>
        <taxon>Calditrichota</taxon>
        <taxon>Calditrichia</taxon>
        <taxon>Calditrichales</taxon>
        <taxon>Calditrichaceae</taxon>
        <taxon>Caldithrix</taxon>
    </lineage>
</organism>
<dbReference type="InterPro" id="IPR008969">
    <property type="entry name" value="CarboxyPept-like_regulatory"/>
</dbReference>
<dbReference type="PANTHER" id="PTHR30069:SF29">
    <property type="entry name" value="HEMOGLOBIN AND HEMOGLOBIN-HAPTOGLOBIN-BINDING PROTEIN 1-RELATED"/>
    <property type="match status" value="1"/>
</dbReference>
<comment type="subcellular location">
    <subcellularLocation>
        <location evidence="1">Cell outer membrane</location>
        <topology evidence="1">Multi-pass membrane protein</topology>
    </subcellularLocation>
</comment>
<dbReference type="PANTHER" id="PTHR30069">
    <property type="entry name" value="TONB-DEPENDENT OUTER MEMBRANE RECEPTOR"/>
    <property type="match status" value="1"/>
</dbReference>
<dbReference type="Gene3D" id="2.40.170.20">
    <property type="entry name" value="TonB-dependent receptor, beta-barrel domain"/>
    <property type="match status" value="1"/>
</dbReference>
<dbReference type="InterPro" id="IPR036942">
    <property type="entry name" value="Beta-barrel_TonB_sf"/>
</dbReference>
<evidence type="ECO:0000256" key="4">
    <source>
        <dbReference type="ARBA" id="ARBA00022692"/>
    </source>
</evidence>
<dbReference type="GO" id="GO:0044718">
    <property type="term" value="P:siderophore transmembrane transport"/>
    <property type="evidence" value="ECO:0007669"/>
    <property type="project" value="TreeGrafter"/>
</dbReference>
<keyword evidence="5" id="KW-0732">Signal</keyword>
<keyword evidence="8" id="KW-0675">Receptor</keyword>
<dbReference type="Gene3D" id="2.60.40.1120">
    <property type="entry name" value="Carboxypeptidase-like, regulatory domain"/>
    <property type="match status" value="1"/>
</dbReference>
<protein>
    <submittedName>
        <fullName evidence="8">TonB-dependent receptor</fullName>
    </submittedName>
</protein>
<dbReference type="GO" id="GO:0015344">
    <property type="term" value="F:siderophore uptake transmembrane transporter activity"/>
    <property type="evidence" value="ECO:0007669"/>
    <property type="project" value="TreeGrafter"/>
</dbReference>
<accession>A0A7V1LYP4</accession>
<evidence type="ECO:0000256" key="1">
    <source>
        <dbReference type="ARBA" id="ARBA00004571"/>
    </source>
</evidence>
<evidence type="ECO:0000256" key="3">
    <source>
        <dbReference type="ARBA" id="ARBA00022452"/>
    </source>
</evidence>
<comment type="caution">
    <text evidence="8">The sequence shown here is derived from an EMBL/GenBank/DDBJ whole genome shotgun (WGS) entry which is preliminary data.</text>
</comment>
<reference evidence="8" key="1">
    <citation type="journal article" date="2020" name="mSystems">
        <title>Genome- and Community-Level Interaction Insights into Carbon Utilization and Element Cycling Functions of Hydrothermarchaeota in Hydrothermal Sediment.</title>
        <authorList>
            <person name="Zhou Z."/>
            <person name="Liu Y."/>
            <person name="Xu W."/>
            <person name="Pan J."/>
            <person name="Luo Z.H."/>
            <person name="Li M."/>
        </authorList>
    </citation>
    <scope>NUCLEOTIDE SEQUENCE [LARGE SCALE GENOMIC DNA]</scope>
    <source>
        <strain evidence="8">HyVt-456</strain>
    </source>
</reference>
<dbReference type="Proteomes" id="UP000886005">
    <property type="component" value="Unassembled WGS sequence"/>
</dbReference>
<keyword evidence="2" id="KW-0813">Transport</keyword>
<keyword evidence="3" id="KW-1134">Transmembrane beta strand</keyword>
<keyword evidence="4" id="KW-0812">Transmembrane</keyword>
<evidence type="ECO:0000313" key="8">
    <source>
        <dbReference type="EMBL" id="HED10019.1"/>
    </source>
</evidence>
<sequence length="754" mass="85658">MNKLIILIIFISATHLFGQLTGFLSGQVVDSLSLTPLRDVEIMVEGTQKGASTDKNGYFNLALVRGNYVLSIRMVGFKTLKSMVEIRQDSITHRTFVLSPRPYTMAPLTVTDHEIKYSVLDVDISPKLIEEFPALGESDVFHVVRALPAVTSAFDYGSQIYIRGSRFDQTLVTFNGLPIYNPYHMGGLFGVFDADATDKVAFSPDGNFIEQSERLSGRVNIIPKDGSDRQTKISLGLLSSKAQHGDTITNGSFFVSARRTYMDFLSRLDDTPGYGFYDFSVNLKYRLGNAHTLNLFSFYSRDFFQDIYDIKEVTKANNEDPYWGNNVSGIRWNWARDGNIFIEATLGHSGSLARTRADQVDVRNSYNEYLAGGKLLLSFKNHVFKTGLDFKSIRYAYRWNIGAFTSLENYIGPPQFVFFDNAPSVFQYLNNSLRASLFIHDDINLLERFTLGAGVRLSWDNLTGGVYLLPSFKIAYQHSSKLSFSAALSSHIQYDYTLKRIKRGFFFAPFSIYFPTNKKQPPLQGSNLTFGVDFDSGYWGNVNAELYYKRMRNVPAVDLYTGRIETLKNDAYGFELLYRKNMDFLSMLASYAYSRSIIIDGQKSYLSGFDRSHALKLFTSYELGHNWQLSAYYTYQSGLPYSPLSGRFIGAGSTERDGVYISTIADPRTFIGSEGPVDLGRNSMRFPPYRRFDFGVQKKWYWAKRVFAVKLQALNIFNESNPAFIEANFDISNEEPETKNNLPFLPSVEFSFQF</sequence>
<evidence type="ECO:0000256" key="5">
    <source>
        <dbReference type="ARBA" id="ARBA00022729"/>
    </source>
</evidence>
<dbReference type="Pfam" id="PF13715">
    <property type="entry name" value="CarbopepD_reg_2"/>
    <property type="match status" value="1"/>
</dbReference>
<dbReference type="GO" id="GO:0009279">
    <property type="term" value="C:cell outer membrane"/>
    <property type="evidence" value="ECO:0007669"/>
    <property type="project" value="UniProtKB-SubCell"/>
</dbReference>
<evidence type="ECO:0000256" key="7">
    <source>
        <dbReference type="ARBA" id="ARBA00023237"/>
    </source>
</evidence>
<dbReference type="EMBL" id="DRLD01000134">
    <property type="protein sequence ID" value="HED10019.1"/>
    <property type="molecule type" value="Genomic_DNA"/>
</dbReference>
<evidence type="ECO:0000256" key="2">
    <source>
        <dbReference type="ARBA" id="ARBA00022448"/>
    </source>
</evidence>
<name>A0A7V1LYP4_CALAY</name>
<dbReference type="SUPFAM" id="SSF49464">
    <property type="entry name" value="Carboxypeptidase regulatory domain-like"/>
    <property type="match status" value="1"/>
</dbReference>
<keyword evidence="6" id="KW-0472">Membrane</keyword>